<sequence length="635" mass="70371">MEQLEMQLRSVPETTVPETPVLHNELKIRGAILGDEVPASDATVEDPEQTSDKIRFGESVWSLPLVLDFQRFPLWDSIFAMLLLLVNLGMQAMFSGILLSDNFAGAGVQVEEERENARRWRVSIAHDWRYMDLSETSLATRVCQSDGALILSTPQAELIDQINSFLGLGPTDFEPGFLQPGILFCSLCILHWSLCVYKEFRSVWLALEAVIMTPRASRSTIIENRLASLSTPRLVIVLMSFVLRIAIASIMLVAGVNWLGRTTSITELMLNAVALNSIMDVDELLFAGFIPVSVQQSVRRLEPIKMKYSRSRSQRESFGLFLLLGATMLVPYLVYLEPLSAGMISIKWEMCGGNQTFVVANNPESQQIVGYRTQEARNDQEPTLIEIAVDRHKFQEDGPPEYIFFSASRTLFNADIDEDMSGAAERAPFCIETDALRPGAPFYGDLVIEPIIHARMRSALVVLGHPPGTSCENITQLCSRPDARLLRLMCGDTCGCTDPFSSPWHKVPSQGCSDACTVRTQNILATQPCEDQPTGDVWKEFWDGYAAALAEFYGQNVSRAVIWPMASNVMAQLRVTGCSGLGVPGLQVEMITQTPWCQGHDRLFRPLAWLCPRSCGCAENPSSHCPVNCKANASG</sequence>
<evidence type="ECO:0000313" key="3">
    <source>
        <dbReference type="EMBL" id="CAL4765616.1"/>
    </source>
</evidence>
<comment type="caution">
    <text evidence="2">The sequence shown here is derived from an EMBL/GenBank/DDBJ whole genome shotgun (WGS) entry which is preliminary data.</text>
</comment>
<protein>
    <submittedName>
        <fullName evidence="2">Uncharacterized protein</fullName>
    </submittedName>
</protein>
<keyword evidence="1" id="KW-0812">Transmembrane</keyword>
<reference evidence="3 4" key="2">
    <citation type="submission" date="2024-05" db="EMBL/GenBank/DDBJ databases">
        <authorList>
            <person name="Chen Y."/>
            <person name="Shah S."/>
            <person name="Dougan E. K."/>
            <person name="Thang M."/>
            <person name="Chan C."/>
        </authorList>
    </citation>
    <scope>NUCLEOTIDE SEQUENCE [LARGE SCALE GENOMIC DNA]</scope>
</reference>
<feature type="transmembrane region" description="Helical" evidence="1">
    <location>
        <begin position="315"/>
        <end position="335"/>
    </location>
</feature>
<keyword evidence="1" id="KW-1133">Transmembrane helix</keyword>
<dbReference type="OrthoDB" id="415821at2759"/>
<reference evidence="2" key="1">
    <citation type="submission" date="2022-10" db="EMBL/GenBank/DDBJ databases">
        <authorList>
            <person name="Chen Y."/>
            <person name="Dougan E. K."/>
            <person name="Chan C."/>
            <person name="Rhodes N."/>
            <person name="Thang M."/>
        </authorList>
    </citation>
    <scope>NUCLEOTIDE SEQUENCE</scope>
</reference>
<dbReference type="AlphaFoldDB" id="A0A9P1FIG0"/>
<accession>A0A9P1FIG0</accession>
<proteinExistence type="predicted"/>
<name>A0A9P1FIG0_9DINO</name>
<keyword evidence="4" id="KW-1185">Reference proteome</keyword>
<evidence type="ECO:0000256" key="1">
    <source>
        <dbReference type="SAM" id="Phobius"/>
    </source>
</evidence>
<dbReference type="Proteomes" id="UP001152797">
    <property type="component" value="Unassembled WGS sequence"/>
</dbReference>
<keyword evidence="1" id="KW-0472">Membrane</keyword>
<feature type="transmembrane region" description="Helical" evidence="1">
    <location>
        <begin position="234"/>
        <end position="256"/>
    </location>
</feature>
<dbReference type="EMBL" id="CAMXCT010000402">
    <property type="protein sequence ID" value="CAI3978304.1"/>
    <property type="molecule type" value="Genomic_DNA"/>
</dbReference>
<dbReference type="EMBL" id="CAMXCT030000402">
    <property type="protein sequence ID" value="CAL4765616.1"/>
    <property type="molecule type" value="Genomic_DNA"/>
</dbReference>
<evidence type="ECO:0000313" key="2">
    <source>
        <dbReference type="EMBL" id="CAI3978304.1"/>
    </source>
</evidence>
<evidence type="ECO:0000313" key="4">
    <source>
        <dbReference type="Proteomes" id="UP001152797"/>
    </source>
</evidence>
<organism evidence="2">
    <name type="scientific">Cladocopium goreaui</name>
    <dbReference type="NCBI Taxonomy" id="2562237"/>
    <lineage>
        <taxon>Eukaryota</taxon>
        <taxon>Sar</taxon>
        <taxon>Alveolata</taxon>
        <taxon>Dinophyceae</taxon>
        <taxon>Suessiales</taxon>
        <taxon>Symbiodiniaceae</taxon>
        <taxon>Cladocopium</taxon>
    </lineage>
</organism>
<gene>
    <name evidence="2" type="ORF">C1SCF055_LOCUS6367</name>
</gene>
<dbReference type="EMBL" id="CAMXCT020000402">
    <property type="protein sequence ID" value="CAL1131679.1"/>
    <property type="molecule type" value="Genomic_DNA"/>
</dbReference>